<dbReference type="InterPro" id="IPR025367">
    <property type="entry name" value="DUF4271"/>
</dbReference>
<keyword evidence="1" id="KW-0812">Transmembrane</keyword>
<evidence type="ECO:0000256" key="1">
    <source>
        <dbReference type="SAM" id="Phobius"/>
    </source>
</evidence>
<keyword evidence="3" id="KW-1185">Reference proteome</keyword>
<dbReference type="EMBL" id="JADWYK010000003">
    <property type="protein sequence ID" value="MBG8553195.1"/>
    <property type="molecule type" value="Genomic_DNA"/>
</dbReference>
<keyword evidence="1" id="KW-1133">Transmembrane helix</keyword>
<evidence type="ECO:0000313" key="3">
    <source>
        <dbReference type="Proteomes" id="UP000601099"/>
    </source>
</evidence>
<dbReference type="RefSeq" id="WP_196954226.1">
    <property type="nucleotide sequence ID" value="NZ_JADWYK010000003.1"/>
</dbReference>
<dbReference type="Proteomes" id="UP000601099">
    <property type="component" value="Unassembled WGS sequence"/>
</dbReference>
<keyword evidence="1" id="KW-0472">Membrane</keyword>
<reference evidence="2 3" key="1">
    <citation type="submission" date="2020-11" db="EMBL/GenBank/DDBJ databases">
        <title>Hymenobacter sp.</title>
        <authorList>
            <person name="Kim M.K."/>
        </authorList>
    </citation>
    <scope>NUCLEOTIDE SEQUENCE [LARGE SCALE GENOMIC DNA]</scope>
    <source>
        <strain evidence="2 3">BT594</strain>
    </source>
</reference>
<sequence>MNWRQLVLLVSWLLLAAVPGRAAEYRPLPPPPPVGLSDDWLIYKPGQNRLTLYLAGYHQPSRAYYQWVSLQSGQPTVITFTALQNLSLFLDNQLVFTAPEAGSYTLDLARFVPATGLTAKHLLCIWHPTAPPAYASFVDAEPAPIARSTHAVAPLLPQERVLGYHNAYVCFLLLLGLLYGGVRVTYRPGFSRIYELRSFLNNSADQDFLIKPTATWLNLLLLLVFSLSFALLLVAVHTSLQNVLILRRLFNVPESAIVLRVLLYTGLVLAFVLLKYPYISIMGYIFDVLPVVTVQYREFVRTILLIGLALPFVVIIYLTLNTAAPALVLWLSNGVISFLLVATVVRIALTLHRKSSVLNLHLFSYLCATEVIPLIILLKLIVF</sequence>
<feature type="transmembrane region" description="Helical" evidence="1">
    <location>
        <begin position="326"/>
        <end position="349"/>
    </location>
</feature>
<feature type="transmembrane region" description="Helical" evidence="1">
    <location>
        <begin position="299"/>
        <end position="320"/>
    </location>
</feature>
<accession>A0ABS0KZ97</accession>
<organism evidence="2 3">
    <name type="scientific">Hymenobacter guriensis</name>
    <dbReference type="NCBI Taxonomy" id="2793065"/>
    <lineage>
        <taxon>Bacteria</taxon>
        <taxon>Pseudomonadati</taxon>
        <taxon>Bacteroidota</taxon>
        <taxon>Cytophagia</taxon>
        <taxon>Cytophagales</taxon>
        <taxon>Hymenobacteraceae</taxon>
        <taxon>Hymenobacter</taxon>
    </lineage>
</organism>
<feature type="transmembrane region" description="Helical" evidence="1">
    <location>
        <begin position="162"/>
        <end position="182"/>
    </location>
</feature>
<dbReference type="Pfam" id="PF14093">
    <property type="entry name" value="DUF4271"/>
    <property type="match status" value="1"/>
</dbReference>
<comment type="caution">
    <text evidence="2">The sequence shown here is derived from an EMBL/GenBank/DDBJ whole genome shotgun (WGS) entry which is preliminary data.</text>
</comment>
<proteinExistence type="predicted"/>
<feature type="transmembrane region" description="Helical" evidence="1">
    <location>
        <begin position="216"/>
        <end position="237"/>
    </location>
</feature>
<gene>
    <name evidence="2" type="ORF">I5L79_06535</name>
</gene>
<evidence type="ECO:0000313" key="2">
    <source>
        <dbReference type="EMBL" id="MBG8553195.1"/>
    </source>
</evidence>
<protein>
    <submittedName>
        <fullName evidence="2">DUF4271 domain-containing protein</fullName>
    </submittedName>
</protein>
<feature type="transmembrane region" description="Helical" evidence="1">
    <location>
        <begin position="361"/>
        <end position="382"/>
    </location>
</feature>
<feature type="transmembrane region" description="Helical" evidence="1">
    <location>
        <begin position="257"/>
        <end position="278"/>
    </location>
</feature>
<name>A0ABS0KZ97_9BACT</name>